<proteinExistence type="predicted"/>
<keyword evidence="4" id="KW-1185">Reference proteome</keyword>
<reference evidence="3 4" key="1">
    <citation type="submission" date="2020-08" db="EMBL/GenBank/DDBJ databases">
        <title>Genomic Encyclopedia of Type Strains, Phase IV (KMG-IV): sequencing the most valuable type-strain genomes for metagenomic binning, comparative biology and taxonomic classification.</title>
        <authorList>
            <person name="Goeker M."/>
        </authorList>
    </citation>
    <scope>NUCLEOTIDE SEQUENCE [LARGE SCALE GENOMIC DNA]</scope>
    <source>
        <strain evidence="3 4">DSM 29854</strain>
    </source>
</reference>
<dbReference type="SUPFAM" id="SSF56601">
    <property type="entry name" value="beta-lactamase/transpeptidase-like"/>
    <property type="match status" value="1"/>
</dbReference>
<dbReference type="PANTHER" id="PTHR43283">
    <property type="entry name" value="BETA-LACTAMASE-RELATED"/>
    <property type="match status" value="1"/>
</dbReference>
<evidence type="ECO:0000313" key="3">
    <source>
        <dbReference type="EMBL" id="MBA9079813.1"/>
    </source>
</evidence>
<dbReference type="Gene3D" id="3.40.710.10">
    <property type="entry name" value="DD-peptidase/beta-lactamase superfamily"/>
    <property type="match status" value="1"/>
</dbReference>
<name>A0A839GPC1_9BACT</name>
<evidence type="ECO:0000259" key="2">
    <source>
        <dbReference type="Pfam" id="PF00144"/>
    </source>
</evidence>
<feature type="chain" id="PRO_5032658855" evidence="1">
    <location>
        <begin position="21"/>
        <end position="367"/>
    </location>
</feature>
<dbReference type="AlphaFoldDB" id="A0A839GPC1"/>
<gene>
    <name evidence="3" type="ORF">FHS90_004554</name>
</gene>
<feature type="domain" description="Beta-lactamase-related" evidence="2">
    <location>
        <begin position="73"/>
        <end position="340"/>
    </location>
</feature>
<dbReference type="Pfam" id="PF00144">
    <property type="entry name" value="Beta-lactamase"/>
    <property type="match status" value="1"/>
</dbReference>
<dbReference type="InterPro" id="IPR012338">
    <property type="entry name" value="Beta-lactam/transpept-like"/>
</dbReference>
<accession>A0A839GPC1</accession>
<keyword evidence="1" id="KW-0732">Signal</keyword>
<dbReference type="Proteomes" id="UP000563094">
    <property type="component" value="Unassembled WGS sequence"/>
</dbReference>
<protein>
    <submittedName>
        <fullName evidence="3">CubicO group peptidase (Beta-lactamase class C family)</fullName>
    </submittedName>
</protein>
<feature type="signal peptide" evidence="1">
    <location>
        <begin position="1"/>
        <end position="20"/>
    </location>
</feature>
<organism evidence="3 4">
    <name type="scientific">Rufibacter quisquiliarum</name>
    <dbReference type="NCBI Taxonomy" id="1549639"/>
    <lineage>
        <taxon>Bacteria</taxon>
        <taxon>Pseudomonadati</taxon>
        <taxon>Bacteroidota</taxon>
        <taxon>Cytophagia</taxon>
        <taxon>Cytophagales</taxon>
        <taxon>Hymenobacteraceae</taxon>
        <taxon>Rufibacter</taxon>
    </lineage>
</organism>
<sequence>MFQIFLRLLTLAVTAFFVSAYKGEAAPASPKAPLYFPAVGSSFWETMTPQSLGWNTAALPELISFLNKNNTRAFLLLKDGKIVVEHYNGSVARGRPFQVNSRWYWASAGKTVTAFMVGKAQEDGYLSITDPTSRYLGNGWTSLAPAQEHQITIRHQLTMTTGLNDLVPNRNCTTPACLTYRAAPDTRWAYYNAPYTLLSQVVEKATKQEFQTYFQTQLRDKIGMDGQWRHLQDNYVYISTPRSMARFGLLMLNNGKWGDTPILKDAAFLNAMVRTSQPLNPSYGYLWWLNGKASFLLPTSQRSFSGSIVPNAPTDMYAALGKNGQFLNVVPSQGLVLVRMGEAPSEEEVPVVFLNEIWKRVNAVVKK</sequence>
<dbReference type="InterPro" id="IPR001466">
    <property type="entry name" value="Beta-lactam-related"/>
</dbReference>
<evidence type="ECO:0000313" key="4">
    <source>
        <dbReference type="Proteomes" id="UP000563094"/>
    </source>
</evidence>
<evidence type="ECO:0000256" key="1">
    <source>
        <dbReference type="SAM" id="SignalP"/>
    </source>
</evidence>
<comment type="caution">
    <text evidence="3">The sequence shown here is derived from an EMBL/GenBank/DDBJ whole genome shotgun (WGS) entry which is preliminary data.</text>
</comment>
<dbReference type="InterPro" id="IPR050789">
    <property type="entry name" value="Diverse_Enzym_Activities"/>
</dbReference>
<dbReference type="EMBL" id="JACJIQ010000031">
    <property type="protein sequence ID" value="MBA9079813.1"/>
    <property type="molecule type" value="Genomic_DNA"/>
</dbReference>
<dbReference type="RefSeq" id="WP_246387317.1">
    <property type="nucleotide sequence ID" value="NZ_JACJIQ010000031.1"/>
</dbReference>